<dbReference type="InterPro" id="IPR002672">
    <property type="entry name" value="Ribosomal_eL28"/>
</dbReference>
<feature type="compositionally biased region" description="Basic and acidic residues" evidence="4">
    <location>
        <begin position="129"/>
        <end position="140"/>
    </location>
</feature>
<dbReference type="Gene3D" id="3.30.390.110">
    <property type="match status" value="1"/>
</dbReference>
<organism evidence="6 7">
    <name type="scientific">Anaeramoeba ignava</name>
    <name type="common">Anaerobic marine amoeba</name>
    <dbReference type="NCBI Taxonomy" id="1746090"/>
    <lineage>
        <taxon>Eukaryota</taxon>
        <taxon>Metamonada</taxon>
        <taxon>Anaeramoebidae</taxon>
        <taxon>Anaeramoeba</taxon>
    </lineage>
</organism>
<name>A0A9Q0LJ50_ANAIG</name>
<protein>
    <submittedName>
        <fullName evidence="6">60S ribosomal protein L28</fullName>
    </submittedName>
</protein>
<reference evidence="6" key="1">
    <citation type="submission" date="2022-10" db="EMBL/GenBank/DDBJ databases">
        <title>Novel sulphate-reducing endosymbionts in the free-living metamonad Anaeramoeba.</title>
        <authorList>
            <person name="Jerlstrom-Hultqvist J."/>
            <person name="Cepicka I."/>
            <person name="Gallot-Lavallee L."/>
            <person name="Salas-Leiva D."/>
            <person name="Curtis B.A."/>
            <person name="Zahonova K."/>
            <person name="Pipaliya S."/>
            <person name="Dacks J."/>
            <person name="Roger A.J."/>
        </authorList>
    </citation>
    <scope>NUCLEOTIDE SEQUENCE</scope>
    <source>
        <strain evidence="6">BMAN</strain>
    </source>
</reference>
<evidence type="ECO:0000256" key="4">
    <source>
        <dbReference type="SAM" id="MobiDB-lite"/>
    </source>
</evidence>
<dbReference type="Proteomes" id="UP001149090">
    <property type="component" value="Unassembled WGS sequence"/>
</dbReference>
<evidence type="ECO:0000313" key="6">
    <source>
        <dbReference type="EMBL" id="KAJ5073621.1"/>
    </source>
</evidence>
<dbReference type="GO" id="GO:0006412">
    <property type="term" value="P:translation"/>
    <property type="evidence" value="ECO:0007669"/>
    <property type="project" value="InterPro"/>
</dbReference>
<feature type="domain" description="Ribosomal eL28/Mak16" evidence="5">
    <location>
        <begin position="5"/>
        <end position="120"/>
    </location>
</feature>
<dbReference type="InterPro" id="IPR029004">
    <property type="entry name" value="Ribosomal_eL28/Mak16"/>
</dbReference>
<sequence length="222" mass="25962">MSSSLVWEIVGKQSCFIYKKKGVVFNAEPNNLANLNKPHFSQFAQESSVNIIPKKTGGYQLIISKEELATYRFPKNSFETFDITEDFKNNVTKIQEIMNKKKFNKKLTNYILAKLYRLNQVEKRTNYLKKKQEKEEKEQTIEEQIEDEVTSVPFTPKTKSKETVEEPKETVEEPKETVEEPKETVEEPKETVEEPKETVEEPKETVEEPKETVEDMKVEDNN</sequence>
<dbReference type="OrthoDB" id="338850at2759"/>
<feature type="region of interest" description="Disordered" evidence="4">
    <location>
        <begin position="129"/>
        <end position="222"/>
    </location>
</feature>
<dbReference type="AlphaFoldDB" id="A0A9Q0LJ50"/>
<evidence type="ECO:0000256" key="2">
    <source>
        <dbReference type="ARBA" id="ARBA00022980"/>
    </source>
</evidence>
<dbReference type="Pfam" id="PF01778">
    <property type="entry name" value="Ribosomal_L28e"/>
    <property type="match status" value="1"/>
</dbReference>
<evidence type="ECO:0000256" key="1">
    <source>
        <dbReference type="ARBA" id="ARBA00007926"/>
    </source>
</evidence>
<accession>A0A9Q0LJ50</accession>
<gene>
    <name evidence="6" type="ORF">M0811_08458</name>
</gene>
<dbReference type="GO" id="GO:1990904">
    <property type="term" value="C:ribonucleoprotein complex"/>
    <property type="evidence" value="ECO:0007669"/>
    <property type="project" value="UniProtKB-KW"/>
</dbReference>
<keyword evidence="2 6" id="KW-0689">Ribosomal protein</keyword>
<feature type="compositionally biased region" description="Basic and acidic residues" evidence="4">
    <location>
        <begin position="159"/>
        <end position="222"/>
    </location>
</feature>
<dbReference type="PANTHER" id="PTHR10544">
    <property type="entry name" value="60S RIBOSOMAL PROTEIN L28"/>
    <property type="match status" value="1"/>
</dbReference>
<comment type="caution">
    <text evidence="6">The sequence shown here is derived from an EMBL/GenBank/DDBJ whole genome shotgun (WGS) entry which is preliminary data.</text>
</comment>
<dbReference type="GO" id="GO:0005840">
    <property type="term" value="C:ribosome"/>
    <property type="evidence" value="ECO:0007669"/>
    <property type="project" value="UniProtKB-KW"/>
</dbReference>
<keyword evidence="7" id="KW-1185">Reference proteome</keyword>
<evidence type="ECO:0000259" key="5">
    <source>
        <dbReference type="Pfam" id="PF01778"/>
    </source>
</evidence>
<dbReference type="EMBL" id="JAPDFW010000073">
    <property type="protein sequence ID" value="KAJ5073621.1"/>
    <property type="molecule type" value="Genomic_DNA"/>
</dbReference>
<comment type="similarity">
    <text evidence="1">Belongs to the eukaryotic ribosomal protein eL28 family.</text>
</comment>
<keyword evidence="3" id="KW-0687">Ribonucleoprotein</keyword>
<evidence type="ECO:0000256" key="3">
    <source>
        <dbReference type="ARBA" id="ARBA00023274"/>
    </source>
</evidence>
<evidence type="ECO:0000313" key="7">
    <source>
        <dbReference type="Proteomes" id="UP001149090"/>
    </source>
</evidence>
<proteinExistence type="inferred from homology"/>
<dbReference type="GO" id="GO:0003735">
    <property type="term" value="F:structural constituent of ribosome"/>
    <property type="evidence" value="ECO:0007669"/>
    <property type="project" value="InterPro"/>
</dbReference>